<dbReference type="Pfam" id="PF12937">
    <property type="entry name" value="F-box-like"/>
    <property type="match status" value="1"/>
</dbReference>
<evidence type="ECO:0000256" key="1">
    <source>
        <dbReference type="SAM" id="MobiDB-lite"/>
    </source>
</evidence>
<evidence type="ECO:0000313" key="3">
    <source>
        <dbReference type="EMBL" id="KAL3718578.1"/>
    </source>
</evidence>
<dbReference type="Gene3D" id="1.20.1280.50">
    <property type="match status" value="1"/>
</dbReference>
<dbReference type="PANTHER" id="PTHR31215">
    <property type="entry name" value="OS05G0510400 PROTEIN-RELATED"/>
    <property type="match status" value="1"/>
</dbReference>
<dbReference type="InterPro" id="IPR036047">
    <property type="entry name" value="F-box-like_dom_sf"/>
</dbReference>
<dbReference type="SUPFAM" id="SSF81383">
    <property type="entry name" value="F-box domain"/>
    <property type="match status" value="1"/>
</dbReference>
<dbReference type="Proteomes" id="UP001634007">
    <property type="component" value="Unassembled WGS sequence"/>
</dbReference>
<accession>A0ABD3IWY9</accession>
<dbReference type="EMBL" id="JBJKBG010000010">
    <property type="protein sequence ID" value="KAL3718578.1"/>
    <property type="molecule type" value="Genomic_DNA"/>
</dbReference>
<feature type="region of interest" description="Disordered" evidence="1">
    <location>
        <begin position="1"/>
        <end position="22"/>
    </location>
</feature>
<evidence type="ECO:0000313" key="4">
    <source>
        <dbReference type="Proteomes" id="UP001634007"/>
    </source>
</evidence>
<reference evidence="3 4" key="1">
    <citation type="submission" date="2024-11" db="EMBL/GenBank/DDBJ databases">
        <title>Chromosome-level genome assembly of Eucalyptus globulus Labill. provides insights into its genome evolution.</title>
        <authorList>
            <person name="Li X."/>
        </authorList>
    </citation>
    <scope>NUCLEOTIDE SEQUENCE [LARGE SCALE GENOMIC DNA]</scope>
    <source>
        <strain evidence="3">CL2024</strain>
        <tissue evidence="3">Fresh tender leaves</tissue>
    </source>
</reference>
<comment type="caution">
    <text evidence="3">The sequence shown here is derived from an EMBL/GenBank/DDBJ whole genome shotgun (WGS) entry which is preliminary data.</text>
</comment>
<organism evidence="3 4">
    <name type="scientific">Eucalyptus globulus</name>
    <name type="common">Tasmanian blue gum</name>
    <dbReference type="NCBI Taxonomy" id="34317"/>
    <lineage>
        <taxon>Eukaryota</taxon>
        <taxon>Viridiplantae</taxon>
        <taxon>Streptophyta</taxon>
        <taxon>Embryophyta</taxon>
        <taxon>Tracheophyta</taxon>
        <taxon>Spermatophyta</taxon>
        <taxon>Magnoliopsida</taxon>
        <taxon>eudicotyledons</taxon>
        <taxon>Gunneridae</taxon>
        <taxon>Pentapetalae</taxon>
        <taxon>rosids</taxon>
        <taxon>malvids</taxon>
        <taxon>Myrtales</taxon>
        <taxon>Myrtaceae</taxon>
        <taxon>Myrtoideae</taxon>
        <taxon>Eucalypteae</taxon>
        <taxon>Eucalyptus</taxon>
    </lineage>
</organism>
<feature type="domain" description="F-box" evidence="2">
    <location>
        <begin position="25"/>
        <end position="60"/>
    </location>
</feature>
<dbReference type="AlphaFoldDB" id="A0ABD3IWY9"/>
<protein>
    <recommendedName>
        <fullName evidence="2">F-box domain-containing protein</fullName>
    </recommendedName>
</protein>
<sequence>MIQKPCAPPHPPPPPGRAAPDGNPFDSLPDALLLLIFSKIADLNALVVCSSVCRRFRLVVPQVDALSLPLDYFDRGGSSSRRNPARALKRILRSFRARLVGPRSSASVCCSSGRVAPYVELSHLKYRFRELGDLRVELRNSTRSRGDDAARGSLTWWKAVFGSRLETCVVLSAASICRTSAGAPGGGGGVREKISESDLKSILETTRCSLVSASFRLVYFVPRDHGGLRSVVVSDDAGRGKLCMGEEELASFNGSSSAKGSSAEELRSQRLRSLRGPLRVSVWYVPVLDLPASGRRMKRVKIATARRADDDREIAMEKDAELLIGAFGGDEERGKACDEAVVEMMRSSQKKRYELRIPRCLD</sequence>
<gene>
    <name evidence="3" type="ORF">ACJRO7_003669</name>
</gene>
<dbReference type="InterPro" id="IPR044809">
    <property type="entry name" value="AUF1-like"/>
</dbReference>
<proteinExistence type="predicted"/>
<feature type="compositionally biased region" description="Pro residues" evidence="1">
    <location>
        <begin position="1"/>
        <end position="17"/>
    </location>
</feature>
<name>A0ABD3IWY9_EUCGL</name>
<dbReference type="InterPro" id="IPR001810">
    <property type="entry name" value="F-box_dom"/>
</dbReference>
<evidence type="ECO:0000259" key="2">
    <source>
        <dbReference type="Pfam" id="PF12937"/>
    </source>
</evidence>
<keyword evidence="4" id="KW-1185">Reference proteome</keyword>